<keyword evidence="4" id="KW-1185">Reference proteome</keyword>
<evidence type="ECO:0000313" key="4">
    <source>
        <dbReference type="Proteomes" id="UP000199475"/>
    </source>
</evidence>
<dbReference type="EMBL" id="FNGP01000002">
    <property type="protein sequence ID" value="SDL34957.1"/>
    <property type="molecule type" value="Genomic_DNA"/>
</dbReference>
<evidence type="ECO:0000313" key="3">
    <source>
        <dbReference type="EMBL" id="SDL34957.1"/>
    </source>
</evidence>
<dbReference type="InterPro" id="IPR029058">
    <property type="entry name" value="AB_hydrolase_fold"/>
</dbReference>
<evidence type="ECO:0000256" key="1">
    <source>
        <dbReference type="ARBA" id="ARBA00022801"/>
    </source>
</evidence>
<dbReference type="STRING" id="686624.SAMN04488242_1159"/>
<dbReference type="Proteomes" id="UP000199475">
    <property type="component" value="Unassembled WGS sequence"/>
</dbReference>
<dbReference type="PANTHER" id="PTHR48081">
    <property type="entry name" value="AB HYDROLASE SUPERFAMILY PROTEIN C4A8.06C"/>
    <property type="match status" value="1"/>
</dbReference>
<name>A0A1G9JBF6_9ACTN</name>
<dbReference type="AlphaFoldDB" id="A0A1G9JBF6"/>
<dbReference type="RefSeq" id="WP_143008226.1">
    <property type="nucleotide sequence ID" value="NZ_FNGP01000002.1"/>
</dbReference>
<dbReference type="InterPro" id="IPR049492">
    <property type="entry name" value="BD-FAE-like_dom"/>
</dbReference>
<keyword evidence="1" id="KW-0378">Hydrolase</keyword>
<protein>
    <submittedName>
        <fullName evidence="3">Acetyl esterase/lipase</fullName>
    </submittedName>
</protein>
<dbReference type="OrthoDB" id="128799at2"/>
<dbReference type="InterPro" id="IPR050300">
    <property type="entry name" value="GDXG_lipolytic_enzyme"/>
</dbReference>
<feature type="domain" description="BD-FAE-like" evidence="2">
    <location>
        <begin position="53"/>
        <end position="272"/>
    </location>
</feature>
<gene>
    <name evidence="3" type="ORF">SAMN04488242_1159</name>
</gene>
<dbReference type="Gene3D" id="3.40.50.1820">
    <property type="entry name" value="alpha/beta hydrolase"/>
    <property type="match status" value="1"/>
</dbReference>
<evidence type="ECO:0000259" key="2">
    <source>
        <dbReference type="Pfam" id="PF20434"/>
    </source>
</evidence>
<proteinExistence type="predicted"/>
<dbReference type="Pfam" id="PF20434">
    <property type="entry name" value="BD-FAE"/>
    <property type="match status" value="1"/>
</dbReference>
<organism evidence="3 4">
    <name type="scientific">Tessaracoccus oleiagri</name>
    <dbReference type="NCBI Taxonomy" id="686624"/>
    <lineage>
        <taxon>Bacteria</taxon>
        <taxon>Bacillati</taxon>
        <taxon>Actinomycetota</taxon>
        <taxon>Actinomycetes</taxon>
        <taxon>Propionibacteriales</taxon>
        <taxon>Propionibacteriaceae</taxon>
        <taxon>Tessaracoccus</taxon>
    </lineage>
</organism>
<accession>A0A1G9JBF6</accession>
<sequence length="312" mass="33724">MALPVRLARTILPVLAALLVVAGLVWSTELARTPIRQYRDVAYLPDENPRHRLDVYTPPGADGVPVVVFMHGGSWAFGDKALVHPDGALGQYTEFLVSQGFAVASVNYTLVGGGTFPVQVQDVKSALGYLRDHGEYFGIDPERMVMMGDSAGGHLALMVGTSIGDERLSHDGQEGLDDGVRAVVSFYGPTDATKYWEDRLASGCDVGVTGPRSSMGTLLGGIDPVDPAHFALVRSASPALRATRSAVPSLMLHGTSDCVVAWGQSLRMARALDELGVDERLIVVEGIGHSHPDFWNRHDLRMQVLRFLREHT</sequence>
<dbReference type="PANTHER" id="PTHR48081:SF13">
    <property type="entry name" value="ALPHA_BETA HYDROLASE"/>
    <property type="match status" value="1"/>
</dbReference>
<reference evidence="3 4" key="1">
    <citation type="submission" date="2016-10" db="EMBL/GenBank/DDBJ databases">
        <authorList>
            <person name="de Groot N.N."/>
        </authorList>
    </citation>
    <scope>NUCLEOTIDE SEQUENCE [LARGE SCALE GENOMIC DNA]</scope>
    <source>
        <strain evidence="3 4">CGMCC 1.9159</strain>
    </source>
</reference>
<dbReference type="SUPFAM" id="SSF53474">
    <property type="entry name" value="alpha/beta-Hydrolases"/>
    <property type="match status" value="1"/>
</dbReference>
<dbReference type="GO" id="GO:0016787">
    <property type="term" value="F:hydrolase activity"/>
    <property type="evidence" value="ECO:0007669"/>
    <property type="project" value="UniProtKB-KW"/>
</dbReference>